<evidence type="ECO:0000256" key="2">
    <source>
        <dbReference type="ARBA" id="ARBA00022857"/>
    </source>
</evidence>
<dbReference type="InterPro" id="IPR002347">
    <property type="entry name" value="SDR_fam"/>
</dbReference>
<evidence type="ECO:0000313" key="4">
    <source>
        <dbReference type="EMBL" id="PVH94974.1"/>
    </source>
</evidence>
<organism evidence="4 5">
    <name type="scientific">Periconia macrospinosa</name>
    <dbReference type="NCBI Taxonomy" id="97972"/>
    <lineage>
        <taxon>Eukaryota</taxon>
        <taxon>Fungi</taxon>
        <taxon>Dikarya</taxon>
        <taxon>Ascomycota</taxon>
        <taxon>Pezizomycotina</taxon>
        <taxon>Dothideomycetes</taxon>
        <taxon>Pleosporomycetidae</taxon>
        <taxon>Pleosporales</taxon>
        <taxon>Massarineae</taxon>
        <taxon>Periconiaceae</taxon>
        <taxon>Periconia</taxon>
    </lineage>
</organism>
<dbReference type="CDD" id="cd05233">
    <property type="entry name" value="SDR_c"/>
    <property type="match status" value="1"/>
</dbReference>
<protein>
    <submittedName>
        <fullName evidence="4">NAD(P)-binding protein</fullName>
    </submittedName>
</protein>
<dbReference type="SUPFAM" id="SSF51735">
    <property type="entry name" value="NAD(P)-binding Rossmann-fold domains"/>
    <property type="match status" value="1"/>
</dbReference>
<dbReference type="GO" id="GO:0016491">
    <property type="term" value="F:oxidoreductase activity"/>
    <property type="evidence" value="ECO:0007669"/>
    <property type="project" value="UniProtKB-KW"/>
</dbReference>
<reference evidence="4 5" key="1">
    <citation type="journal article" date="2018" name="Sci. Rep.">
        <title>Comparative genomics provides insights into the lifestyle and reveals functional heterogeneity of dark septate endophytic fungi.</title>
        <authorList>
            <person name="Knapp D.G."/>
            <person name="Nemeth J.B."/>
            <person name="Barry K."/>
            <person name="Hainaut M."/>
            <person name="Henrissat B."/>
            <person name="Johnson J."/>
            <person name="Kuo A."/>
            <person name="Lim J.H.P."/>
            <person name="Lipzen A."/>
            <person name="Nolan M."/>
            <person name="Ohm R.A."/>
            <person name="Tamas L."/>
            <person name="Grigoriev I.V."/>
            <person name="Spatafora J.W."/>
            <person name="Nagy L.G."/>
            <person name="Kovacs G.M."/>
        </authorList>
    </citation>
    <scope>NUCLEOTIDE SEQUENCE [LARGE SCALE GENOMIC DNA]</scope>
    <source>
        <strain evidence="4 5">DSE2036</strain>
    </source>
</reference>
<gene>
    <name evidence="4" type="ORF">DM02DRAFT_618217</name>
</gene>
<dbReference type="InterPro" id="IPR020904">
    <property type="entry name" value="Sc_DH/Rdtase_CS"/>
</dbReference>
<proteinExistence type="inferred from homology"/>
<dbReference type="Gene3D" id="3.40.50.720">
    <property type="entry name" value="NAD(P)-binding Rossmann-like Domain"/>
    <property type="match status" value="1"/>
</dbReference>
<accession>A0A2V1DCX1</accession>
<dbReference type="FunFam" id="3.40.50.720:FF:000084">
    <property type="entry name" value="Short-chain dehydrogenase reductase"/>
    <property type="match status" value="1"/>
</dbReference>
<dbReference type="EMBL" id="KZ805513">
    <property type="protein sequence ID" value="PVH94974.1"/>
    <property type="molecule type" value="Genomic_DNA"/>
</dbReference>
<name>A0A2V1DCX1_9PLEO</name>
<evidence type="ECO:0000313" key="5">
    <source>
        <dbReference type="Proteomes" id="UP000244855"/>
    </source>
</evidence>
<dbReference type="PROSITE" id="PS00061">
    <property type="entry name" value="ADH_SHORT"/>
    <property type="match status" value="1"/>
</dbReference>
<dbReference type="Pfam" id="PF13561">
    <property type="entry name" value="adh_short_C2"/>
    <property type="match status" value="1"/>
</dbReference>
<dbReference type="PANTHER" id="PTHR24321:SF15">
    <property type="entry name" value="OXIDOREDUCTASE UCPA"/>
    <property type="match status" value="1"/>
</dbReference>
<keyword evidence="3" id="KW-0560">Oxidoreductase</keyword>
<keyword evidence="2" id="KW-0521">NADP</keyword>
<dbReference type="Proteomes" id="UP000244855">
    <property type="component" value="Unassembled WGS sequence"/>
</dbReference>
<dbReference type="PRINTS" id="PR00081">
    <property type="entry name" value="GDHRDH"/>
</dbReference>
<evidence type="ECO:0000256" key="1">
    <source>
        <dbReference type="ARBA" id="ARBA00006484"/>
    </source>
</evidence>
<dbReference type="InterPro" id="IPR036291">
    <property type="entry name" value="NAD(P)-bd_dom_sf"/>
</dbReference>
<keyword evidence="5" id="KW-1185">Reference proteome</keyword>
<dbReference type="AlphaFoldDB" id="A0A2V1DCX1"/>
<dbReference type="OrthoDB" id="47007at2759"/>
<evidence type="ECO:0000256" key="3">
    <source>
        <dbReference type="ARBA" id="ARBA00023002"/>
    </source>
</evidence>
<comment type="similarity">
    <text evidence="1">Belongs to the short-chain dehydrogenases/reductases (SDR) family.</text>
</comment>
<dbReference type="NCBIfam" id="NF005559">
    <property type="entry name" value="PRK07231.1"/>
    <property type="match status" value="1"/>
</dbReference>
<sequence>MAATPAIETPGSTLGLLSQPLATHRLQSKVAIITGAGGNIGIETAGRFLREGANVVLVDISPIALDMAVEVLKGALVTGETASARIYCVVTDAATEDGVKQYVNSTLRVFHRLDIAFLNAGITQKYTSLTETTEEAYEEIMRVNFKSAFLGVKHVANAMRTLGNGGSIIMTSSTAGLRATPELGLYSASKFALRGLALTAASELGPFGIRVNTIHPSDVDTPQLRNTWEQDKLDELQKKIPLGRFTQVDDIGSVVAFLASHDSKFITGSFLKIDGGSVSS</sequence>
<dbReference type="STRING" id="97972.A0A2V1DCX1"/>
<dbReference type="PANTHER" id="PTHR24321">
    <property type="entry name" value="DEHYDROGENASES, SHORT CHAIN"/>
    <property type="match status" value="1"/>
</dbReference>